<protein>
    <submittedName>
        <fullName evidence="1">Uncharacterized protein</fullName>
    </submittedName>
</protein>
<proteinExistence type="predicted"/>
<accession>A0A085W7E6</accession>
<dbReference type="EMBL" id="JMCB01000017">
    <property type="protein sequence ID" value="KFE63609.1"/>
    <property type="molecule type" value="Genomic_DNA"/>
</dbReference>
<comment type="caution">
    <text evidence="1">The sequence shown here is derived from an EMBL/GenBank/DDBJ whole genome shotgun (WGS) entry which is preliminary data.</text>
</comment>
<organism evidence="1 2">
    <name type="scientific">Hyalangium minutum</name>
    <dbReference type="NCBI Taxonomy" id="394096"/>
    <lineage>
        <taxon>Bacteria</taxon>
        <taxon>Pseudomonadati</taxon>
        <taxon>Myxococcota</taxon>
        <taxon>Myxococcia</taxon>
        <taxon>Myxococcales</taxon>
        <taxon>Cystobacterineae</taxon>
        <taxon>Archangiaceae</taxon>
        <taxon>Hyalangium</taxon>
    </lineage>
</organism>
<evidence type="ECO:0000313" key="1">
    <source>
        <dbReference type="EMBL" id="KFE63609.1"/>
    </source>
</evidence>
<name>A0A085W7E6_9BACT</name>
<dbReference type="AlphaFoldDB" id="A0A085W7E6"/>
<gene>
    <name evidence="1" type="ORF">DB31_2727</name>
</gene>
<dbReference type="Proteomes" id="UP000028725">
    <property type="component" value="Unassembled WGS sequence"/>
</dbReference>
<keyword evidence="2" id="KW-1185">Reference proteome</keyword>
<sequence>MRGHCHWPAWARSRPALLCASSPSVPSAQAWAWTSPRWPRA</sequence>
<reference evidence="1 2" key="1">
    <citation type="submission" date="2014-04" db="EMBL/GenBank/DDBJ databases">
        <title>Genome assembly of Hyalangium minutum DSM 14724.</title>
        <authorList>
            <person name="Sharma G."/>
            <person name="Subramanian S."/>
        </authorList>
    </citation>
    <scope>NUCLEOTIDE SEQUENCE [LARGE SCALE GENOMIC DNA]</scope>
    <source>
        <strain evidence="1 2">DSM 14724</strain>
    </source>
</reference>
<evidence type="ECO:0000313" key="2">
    <source>
        <dbReference type="Proteomes" id="UP000028725"/>
    </source>
</evidence>